<feature type="binding site" evidence="8">
    <location>
        <position position="488"/>
    </location>
    <ligand>
        <name>ATP</name>
        <dbReference type="ChEBI" id="CHEBI:30616"/>
    </ligand>
</feature>
<feature type="compositionally biased region" description="Low complexity" evidence="9">
    <location>
        <begin position="132"/>
        <end position="143"/>
    </location>
</feature>
<feature type="domain" description="Protein kinase" evidence="10">
    <location>
        <begin position="459"/>
        <end position="717"/>
    </location>
</feature>
<feature type="compositionally biased region" description="Basic residues" evidence="9">
    <location>
        <begin position="339"/>
        <end position="350"/>
    </location>
</feature>
<dbReference type="GeneID" id="89972122"/>
<dbReference type="Proteomes" id="UP001358417">
    <property type="component" value="Unassembled WGS sequence"/>
</dbReference>
<feature type="region of interest" description="Disordered" evidence="9">
    <location>
        <begin position="845"/>
        <end position="1073"/>
    </location>
</feature>
<evidence type="ECO:0000313" key="12">
    <source>
        <dbReference type="Proteomes" id="UP001358417"/>
    </source>
</evidence>
<feature type="compositionally biased region" description="Acidic residues" evidence="9">
    <location>
        <begin position="1046"/>
        <end position="1071"/>
    </location>
</feature>
<feature type="compositionally biased region" description="Polar residues" evidence="9">
    <location>
        <begin position="859"/>
        <end position="890"/>
    </location>
</feature>
<comment type="catalytic activity">
    <reaction evidence="6">
        <text>L-threonyl-[protein] + ATP = O-phospho-L-threonyl-[protein] + ADP + H(+)</text>
        <dbReference type="Rhea" id="RHEA:46608"/>
        <dbReference type="Rhea" id="RHEA-COMP:11060"/>
        <dbReference type="Rhea" id="RHEA-COMP:11605"/>
        <dbReference type="ChEBI" id="CHEBI:15378"/>
        <dbReference type="ChEBI" id="CHEBI:30013"/>
        <dbReference type="ChEBI" id="CHEBI:30616"/>
        <dbReference type="ChEBI" id="CHEBI:61977"/>
        <dbReference type="ChEBI" id="CHEBI:456216"/>
        <dbReference type="EC" id="2.7.11.24"/>
    </reaction>
    <physiologicalReaction direction="left-to-right" evidence="6">
        <dbReference type="Rhea" id="RHEA:46609"/>
    </physiologicalReaction>
</comment>
<evidence type="ECO:0000313" key="11">
    <source>
        <dbReference type="EMBL" id="KAK5049824.1"/>
    </source>
</evidence>
<dbReference type="PANTHER" id="PTHR48016:SF56">
    <property type="entry name" value="MAPKK KINASE"/>
    <property type="match status" value="1"/>
</dbReference>
<name>A0AAV9N570_9EURO</name>
<feature type="compositionally biased region" description="Pro residues" evidence="9">
    <location>
        <begin position="944"/>
        <end position="953"/>
    </location>
</feature>
<proteinExistence type="predicted"/>
<feature type="compositionally biased region" description="Polar residues" evidence="9">
    <location>
        <begin position="296"/>
        <end position="327"/>
    </location>
</feature>
<sequence length="1098" mass="119359">MVPDSSLSNRSQFDDVTADLPTYEKAIISTNLDSQVPQYARTGRSRNSHSSSAKSSFTSGKDMNDNLSKMSTKQWISPPPPPPPPMSKEPDSKIAQSQFLPCPPPRTGVSTSIPSLNSVRLPADGVSPAQDPSIISPRPSSGSETPSLERKLHGSSEVFKSVENSEHDSGRRYSGHFADSNPASQWSMIQVAAWLRLNSFSEEWVITFENLRMEGSKFWDLAVGPTGRGNMVAIIKRVYPELARVCTSRGVVWNQAVAREEGRRLRNLLVRDAEAAVRRWHEEAIVEDRIADTTQGEAFGDDSNSSIVFEGRTSTSRPGTFTPTSHESMPPVKFVGSRRSPKKHGARNHARSADAESGSGTESDDGLFTIAPTAKRGNTAARGPAGQSASKPSLSLGSQMPNVTTFSAGKIESQPEHGTLFGGSLWAVRATPDQILKNLSTLFPDLDAQRNPKHQAETPIRGQIIGAGVNSSVHVGLRVEPLRVIVIKQIRTEQDENTNSSPQGSRKAELMSSLIDKFASAMRFRHRNLVEILGYHRDKGNSYLSLHLEYVSGGTIETCLRTYGRLEESVIRSVTRQLLAALCYLHQSDHSYGEIKAGNILLDLKGVCKLTIPGTVLTGEFLAGAVGGHGAADDIWHLGCIVLEMYSGRRAITLDPNTGIDSKRTPCIPEDIVSRASVEGLDFMADCFTVNRKHRPSGINLSRASRFSAPDPSYNFLKTALFASLGGPPTVAEASNTQHDYTRLLPDIETAAASSAPIDLEELRIFPVDKQYSLGLDSMDRQEPPDHKPHDVFFSAANPAGSRSESPLTDTSEVIQGPIGPAAASASMYAAVSSPRIMTAADIMRKRRERDSRRGDASYTHTGSASQPTPWSTIGASNQDSQSWHQQGGKTISDLKGHLSERFRDKSPPPTRDTRSRQRPSYIKIPPPPPTQGWKMQGPSHFNIPPPPLPPPSQNERPVISATYIPNSDSFGPGVGIPPLHGHPSINDSSVSYEAYYYPSAPGTNKQRYSPPESPVSRISFFEDRSRSPSGMRDEGYQAGGRGGESDEENLPDVDDADSVGSADDADDDEHHDDVADIDALLLDWTTLSTDEVKAVKP</sequence>
<dbReference type="Pfam" id="PF00069">
    <property type="entry name" value="Pkinase"/>
    <property type="match status" value="1"/>
</dbReference>
<dbReference type="InterPro" id="IPR050538">
    <property type="entry name" value="MAP_kinase_kinase_kinase"/>
</dbReference>
<dbReference type="PROSITE" id="PS50011">
    <property type="entry name" value="PROTEIN_KINASE_DOM"/>
    <property type="match status" value="1"/>
</dbReference>
<feature type="compositionally biased region" description="Low complexity" evidence="9">
    <location>
        <begin position="48"/>
        <end position="59"/>
    </location>
</feature>
<dbReference type="RefSeq" id="XP_064704634.1">
    <property type="nucleotide sequence ID" value="XM_064847522.1"/>
</dbReference>
<evidence type="ECO:0000259" key="10">
    <source>
        <dbReference type="PROSITE" id="PS50011"/>
    </source>
</evidence>
<dbReference type="InterPro" id="IPR011009">
    <property type="entry name" value="Kinase-like_dom_sf"/>
</dbReference>
<feature type="compositionally biased region" description="Polar residues" evidence="9">
    <location>
        <begin position="387"/>
        <end position="401"/>
    </location>
</feature>
<protein>
    <recommendedName>
        <fullName evidence="1">mitogen-activated protein kinase</fullName>
        <ecNumber evidence="1">2.7.11.24</ecNumber>
    </recommendedName>
</protein>
<evidence type="ECO:0000256" key="8">
    <source>
        <dbReference type="PROSITE-ProRule" id="PRU10141"/>
    </source>
</evidence>
<feature type="region of interest" description="Disordered" evidence="9">
    <location>
        <begin position="28"/>
        <end position="177"/>
    </location>
</feature>
<evidence type="ECO:0000256" key="3">
    <source>
        <dbReference type="ARBA" id="ARBA00022741"/>
    </source>
</evidence>
<feature type="compositionally biased region" description="Polar residues" evidence="9">
    <location>
        <begin position="108"/>
        <end position="118"/>
    </location>
</feature>
<keyword evidence="12" id="KW-1185">Reference proteome</keyword>
<keyword evidence="2" id="KW-0808">Transferase</keyword>
<dbReference type="GO" id="GO:0005524">
    <property type="term" value="F:ATP binding"/>
    <property type="evidence" value="ECO:0007669"/>
    <property type="project" value="UniProtKB-UniRule"/>
</dbReference>
<evidence type="ECO:0000256" key="9">
    <source>
        <dbReference type="SAM" id="MobiDB-lite"/>
    </source>
</evidence>
<comment type="catalytic activity">
    <reaction evidence="7">
        <text>L-seryl-[protein] + ATP = O-phospho-L-seryl-[protein] + ADP + H(+)</text>
        <dbReference type="Rhea" id="RHEA:17989"/>
        <dbReference type="Rhea" id="RHEA-COMP:9863"/>
        <dbReference type="Rhea" id="RHEA-COMP:11604"/>
        <dbReference type="ChEBI" id="CHEBI:15378"/>
        <dbReference type="ChEBI" id="CHEBI:29999"/>
        <dbReference type="ChEBI" id="CHEBI:30616"/>
        <dbReference type="ChEBI" id="CHEBI:83421"/>
        <dbReference type="ChEBI" id="CHEBI:456216"/>
        <dbReference type="EC" id="2.7.11.24"/>
    </reaction>
    <physiologicalReaction direction="left-to-right" evidence="7">
        <dbReference type="Rhea" id="RHEA:17990"/>
    </physiologicalReaction>
</comment>
<dbReference type="InterPro" id="IPR000719">
    <property type="entry name" value="Prot_kinase_dom"/>
</dbReference>
<evidence type="ECO:0000256" key="5">
    <source>
        <dbReference type="ARBA" id="ARBA00022840"/>
    </source>
</evidence>
<accession>A0AAV9N570</accession>
<feature type="compositionally biased region" description="Pro residues" evidence="9">
    <location>
        <begin position="77"/>
        <end position="87"/>
    </location>
</feature>
<dbReference type="GO" id="GO:0004707">
    <property type="term" value="F:MAP kinase activity"/>
    <property type="evidence" value="ECO:0007669"/>
    <property type="project" value="UniProtKB-EC"/>
</dbReference>
<organism evidence="11 12">
    <name type="scientific">Exophiala bonariae</name>
    <dbReference type="NCBI Taxonomy" id="1690606"/>
    <lineage>
        <taxon>Eukaryota</taxon>
        <taxon>Fungi</taxon>
        <taxon>Dikarya</taxon>
        <taxon>Ascomycota</taxon>
        <taxon>Pezizomycotina</taxon>
        <taxon>Eurotiomycetes</taxon>
        <taxon>Chaetothyriomycetidae</taxon>
        <taxon>Chaetothyriales</taxon>
        <taxon>Herpotrichiellaceae</taxon>
        <taxon>Exophiala</taxon>
    </lineage>
</organism>
<feature type="compositionally biased region" description="Polar residues" evidence="9">
    <location>
        <begin position="65"/>
        <end position="75"/>
    </location>
</feature>
<dbReference type="AlphaFoldDB" id="A0AAV9N570"/>
<dbReference type="SUPFAM" id="SSF56112">
    <property type="entry name" value="Protein kinase-like (PK-like)"/>
    <property type="match status" value="1"/>
</dbReference>
<keyword evidence="5 8" id="KW-0067">ATP-binding</keyword>
<keyword evidence="4" id="KW-0418">Kinase</keyword>
<feature type="compositionally biased region" description="Basic and acidic residues" evidence="9">
    <location>
        <begin position="893"/>
        <end position="916"/>
    </location>
</feature>
<keyword evidence="3 8" id="KW-0547">Nucleotide-binding</keyword>
<gene>
    <name evidence="11" type="ORF">LTR84_003942</name>
</gene>
<feature type="compositionally biased region" description="Polar residues" evidence="9">
    <location>
        <begin position="28"/>
        <end position="37"/>
    </location>
</feature>
<evidence type="ECO:0000256" key="1">
    <source>
        <dbReference type="ARBA" id="ARBA00012411"/>
    </source>
</evidence>
<dbReference type="EC" id="2.7.11.24" evidence="1"/>
<evidence type="ECO:0000256" key="6">
    <source>
        <dbReference type="ARBA" id="ARBA00047919"/>
    </source>
</evidence>
<reference evidence="11 12" key="1">
    <citation type="submission" date="2023-08" db="EMBL/GenBank/DDBJ databases">
        <title>Black Yeasts Isolated from many extreme environments.</title>
        <authorList>
            <person name="Coleine C."/>
            <person name="Stajich J.E."/>
            <person name="Selbmann L."/>
        </authorList>
    </citation>
    <scope>NUCLEOTIDE SEQUENCE [LARGE SCALE GENOMIC DNA]</scope>
    <source>
        <strain evidence="11 12">CCFEE 5792</strain>
    </source>
</reference>
<evidence type="ECO:0000256" key="4">
    <source>
        <dbReference type="ARBA" id="ARBA00022777"/>
    </source>
</evidence>
<dbReference type="PANTHER" id="PTHR48016">
    <property type="entry name" value="MAP KINASE KINASE KINASE SSK2-RELATED-RELATED"/>
    <property type="match status" value="1"/>
</dbReference>
<feature type="region of interest" description="Disordered" evidence="9">
    <location>
        <begin position="296"/>
        <end position="401"/>
    </location>
</feature>
<dbReference type="InterPro" id="IPR017441">
    <property type="entry name" value="Protein_kinase_ATP_BS"/>
</dbReference>
<dbReference type="PROSITE" id="PS00107">
    <property type="entry name" value="PROTEIN_KINASE_ATP"/>
    <property type="match status" value="1"/>
</dbReference>
<evidence type="ECO:0000256" key="7">
    <source>
        <dbReference type="ARBA" id="ARBA00048130"/>
    </source>
</evidence>
<comment type="caution">
    <text evidence="11">The sequence shown here is derived from an EMBL/GenBank/DDBJ whole genome shotgun (WGS) entry which is preliminary data.</text>
</comment>
<dbReference type="Gene3D" id="1.10.510.10">
    <property type="entry name" value="Transferase(Phosphotransferase) domain 1"/>
    <property type="match status" value="2"/>
</dbReference>
<evidence type="ECO:0000256" key="2">
    <source>
        <dbReference type="ARBA" id="ARBA00022679"/>
    </source>
</evidence>
<feature type="compositionally biased region" description="Basic and acidic residues" evidence="9">
    <location>
        <begin position="1021"/>
        <end position="1036"/>
    </location>
</feature>
<dbReference type="EMBL" id="JAVRRD010000018">
    <property type="protein sequence ID" value="KAK5049824.1"/>
    <property type="molecule type" value="Genomic_DNA"/>
</dbReference>